<feature type="signal peptide" evidence="1">
    <location>
        <begin position="1"/>
        <end position="23"/>
    </location>
</feature>
<dbReference type="EMBL" id="NVUK01000054">
    <property type="protein sequence ID" value="PCI75190.1"/>
    <property type="molecule type" value="Genomic_DNA"/>
</dbReference>
<proteinExistence type="predicted"/>
<dbReference type="PANTHER" id="PTHR33383:SF1">
    <property type="entry name" value="MEMBRANE PROTEIN INSERTION EFFICIENCY FACTOR-RELATED"/>
    <property type="match status" value="1"/>
</dbReference>
<sequence length="134" mass="15442">MAPLLVKKYLLLLLTFYASTCFAEVGYVEPWGRDTALVKRESSNTSLPPKKSNLWIKMATGIIHFHQKVISPVDGPRSHYRPSSSHYMLQAMQKHGFAQGFIMGCDRLLRENSDPWLYKKTRDEGMLLKWDPVK</sequence>
<evidence type="ECO:0000256" key="1">
    <source>
        <dbReference type="SAM" id="SignalP"/>
    </source>
</evidence>
<dbReference type="Proteomes" id="UP000218775">
    <property type="component" value="Unassembled WGS sequence"/>
</dbReference>
<protein>
    <recommendedName>
        <fullName evidence="4">Membrane protein insertion efficiency factor YidD</fullName>
    </recommendedName>
</protein>
<dbReference type="InterPro" id="IPR002696">
    <property type="entry name" value="Membr_insert_effic_factor_YidD"/>
</dbReference>
<accession>A0A2A4WY14</accession>
<dbReference type="SMART" id="SM01234">
    <property type="entry name" value="Haemolytic"/>
    <property type="match status" value="1"/>
</dbReference>
<dbReference type="PANTHER" id="PTHR33383">
    <property type="entry name" value="MEMBRANE PROTEIN INSERTION EFFICIENCY FACTOR-RELATED"/>
    <property type="match status" value="1"/>
</dbReference>
<feature type="chain" id="PRO_5012269301" description="Membrane protein insertion efficiency factor YidD" evidence="1">
    <location>
        <begin position="24"/>
        <end position="134"/>
    </location>
</feature>
<evidence type="ECO:0000313" key="3">
    <source>
        <dbReference type="Proteomes" id="UP000218775"/>
    </source>
</evidence>
<evidence type="ECO:0008006" key="4">
    <source>
        <dbReference type="Google" id="ProtNLM"/>
    </source>
</evidence>
<dbReference type="AlphaFoldDB" id="A0A2A4WY14"/>
<gene>
    <name evidence="2" type="ORF">COB21_05965</name>
</gene>
<reference evidence="3" key="1">
    <citation type="submission" date="2017-08" db="EMBL/GenBank/DDBJ databases">
        <title>A dynamic microbial community with high functional redundancy inhabits the cold, oxic subseafloor aquifer.</title>
        <authorList>
            <person name="Tully B.J."/>
            <person name="Wheat C.G."/>
            <person name="Glazer B.T."/>
            <person name="Huber J.A."/>
        </authorList>
    </citation>
    <scope>NUCLEOTIDE SEQUENCE [LARGE SCALE GENOMIC DNA]</scope>
</reference>
<dbReference type="NCBIfam" id="TIGR00278">
    <property type="entry name" value="membrane protein insertion efficiency factor YidD"/>
    <property type="match status" value="1"/>
</dbReference>
<dbReference type="Pfam" id="PF01809">
    <property type="entry name" value="YidD"/>
    <property type="match status" value="1"/>
</dbReference>
<evidence type="ECO:0000313" key="2">
    <source>
        <dbReference type="EMBL" id="PCI75190.1"/>
    </source>
</evidence>
<organism evidence="2 3">
    <name type="scientific">Aerophobetes bacterium</name>
    <dbReference type="NCBI Taxonomy" id="2030807"/>
    <lineage>
        <taxon>Bacteria</taxon>
        <taxon>Candidatus Aerophobota</taxon>
    </lineage>
</organism>
<name>A0A2A4WY14_UNCAE</name>
<keyword evidence="1" id="KW-0732">Signal</keyword>
<comment type="caution">
    <text evidence="2">The sequence shown here is derived from an EMBL/GenBank/DDBJ whole genome shotgun (WGS) entry which is preliminary data.</text>
</comment>